<reference evidence="2" key="1">
    <citation type="submission" date="2021-02" db="EMBL/GenBank/DDBJ databases">
        <authorList>
            <person name="Dougan E. K."/>
            <person name="Rhodes N."/>
            <person name="Thang M."/>
            <person name="Chan C."/>
        </authorList>
    </citation>
    <scope>NUCLEOTIDE SEQUENCE</scope>
</reference>
<organism evidence="2 3">
    <name type="scientific">Symbiodinium pilosum</name>
    <name type="common">Dinoflagellate</name>
    <dbReference type="NCBI Taxonomy" id="2952"/>
    <lineage>
        <taxon>Eukaryota</taxon>
        <taxon>Sar</taxon>
        <taxon>Alveolata</taxon>
        <taxon>Dinophyceae</taxon>
        <taxon>Suessiales</taxon>
        <taxon>Symbiodiniaceae</taxon>
        <taxon>Symbiodinium</taxon>
    </lineage>
</organism>
<dbReference type="AlphaFoldDB" id="A0A812NJM8"/>
<feature type="compositionally biased region" description="Basic residues" evidence="1">
    <location>
        <begin position="142"/>
        <end position="156"/>
    </location>
</feature>
<feature type="region of interest" description="Disordered" evidence="1">
    <location>
        <begin position="124"/>
        <end position="176"/>
    </location>
</feature>
<protein>
    <submittedName>
        <fullName evidence="2">Uncharacterized protein</fullName>
    </submittedName>
</protein>
<evidence type="ECO:0000313" key="3">
    <source>
        <dbReference type="Proteomes" id="UP000649617"/>
    </source>
</evidence>
<proteinExistence type="predicted"/>
<feature type="non-terminal residue" evidence="2">
    <location>
        <position position="1"/>
    </location>
</feature>
<keyword evidence="3" id="KW-1185">Reference proteome</keyword>
<name>A0A812NJM8_SYMPI</name>
<dbReference type="EMBL" id="CAJNIZ010011730">
    <property type="protein sequence ID" value="CAE7323845.1"/>
    <property type="molecule type" value="Genomic_DNA"/>
</dbReference>
<dbReference type="Proteomes" id="UP000649617">
    <property type="component" value="Unassembled WGS sequence"/>
</dbReference>
<evidence type="ECO:0000313" key="2">
    <source>
        <dbReference type="EMBL" id="CAE7323845.1"/>
    </source>
</evidence>
<accession>A0A812NJM8</accession>
<feature type="region of interest" description="Disordered" evidence="1">
    <location>
        <begin position="249"/>
        <end position="280"/>
    </location>
</feature>
<evidence type="ECO:0000256" key="1">
    <source>
        <dbReference type="SAM" id="MobiDB-lite"/>
    </source>
</evidence>
<gene>
    <name evidence="2" type="ORF">SPIL2461_LOCUS7487</name>
</gene>
<comment type="caution">
    <text evidence="2">The sequence shown here is derived from an EMBL/GenBank/DDBJ whole genome shotgun (WGS) entry which is preliminary data.</text>
</comment>
<sequence length="360" mass="38631">MSLVDSEASFKSRCIAVGGNEDLWNSLKRHNIKTFSDLSFACGTPQAPPSDEAFRLFSEDIFGAALTLGQTSKLRLPGLLLEDELLPSHELVDAVAQMVEVDQAMLQLKTDPRVTMHLLPLPKSAAPASAPAEDDKPPAPHHQQRTRTRTPAKKKGFAGATVAKDANWKPLGSRPPVAKASTHVLIAASLATEPGNTLYFDAHQPQETEPWAQGERLVLVAYTMSGLDKLPSQDARALLQAGFSLPGQAGAAMPTPVNSDQPRRQPDSGPKVQRAQGPGQAGVLSAELGVTIEVFCGAARLSVALQELGFETIAIDHIAKSNHPVQTLDLTDPEQAKILEEIIENQAERIRLIHFAPPCG</sequence>